<dbReference type="RefSeq" id="WP_119425936.1">
    <property type="nucleotide sequence ID" value="NZ_QQXK01000042.1"/>
</dbReference>
<dbReference type="SUPFAM" id="SSF51735">
    <property type="entry name" value="NAD(P)-binding Rossmann-fold domains"/>
    <property type="match status" value="1"/>
</dbReference>
<evidence type="ECO:0000313" key="4">
    <source>
        <dbReference type="Proteomes" id="UP000265419"/>
    </source>
</evidence>
<dbReference type="PANTHER" id="PTHR40459">
    <property type="entry name" value="CONSERVED HYPOTHETICAL ALANINE AND LEUCINE RICH PROTEIN"/>
    <property type="match status" value="1"/>
</dbReference>
<comment type="caution">
    <text evidence="3">The sequence shown here is derived from an EMBL/GenBank/DDBJ whole genome shotgun (WGS) entry which is preliminary data.</text>
</comment>
<dbReference type="Pfam" id="PF10727">
    <property type="entry name" value="Rossmann-like"/>
    <property type="match status" value="1"/>
</dbReference>
<proteinExistence type="predicted"/>
<dbReference type="PANTHER" id="PTHR40459:SF1">
    <property type="entry name" value="CONSERVED HYPOTHETICAL ALANINE AND LEUCINE RICH PROTEIN"/>
    <property type="match status" value="1"/>
</dbReference>
<accession>A0A399J6C4</accession>
<name>A0A399J6C4_9MICC</name>
<dbReference type="Pfam" id="PF10728">
    <property type="entry name" value="DUF2520"/>
    <property type="match status" value="1"/>
</dbReference>
<sequence length="299" mass="30430">MSRPGRLGFGIIGAGRVGPVLGAALRAAEHAVVGIHAVSEDSVERAEAMLPGVPVLEIPELLRRSEAVLLAVPDDALGPLVAGLAAGGHWRAGQLVVHTSARFGVDVLTPAREAGAIPLAIHPAFSFTGTSLDRGRLAEVSFGVTSDPLMLPVAQALAVELGGEPVVIEEEDRALYAAALQLASEPIGAVEAMAWEALSSMGVEDPSRVLAPLLRSGVENALMAGPAAYRAAALAAEPGRVESAVRAWGRYSASATGAAGDGAESGAYAALVRAATARAVRRGEITPERAGAVLDALAW</sequence>
<dbReference type="InterPro" id="IPR036291">
    <property type="entry name" value="NAD(P)-bd_dom_sf"/>
</dbReference>
<dbReference type="InterPro" id="IPR018931">
    <property type="entry name" value="DUF2520"/>
</dbReference>
<feature type="domain" description="Putative oxidoreductase/dehydrogenase Rossmann-like" evidence="1">
    <location>
        <begin position="3"/>
        <end position="123"/>
    </location>
</feature>
<dbReference type="InterPro" id="IPR019665">
    <property type="entry name" value="OxRdtase/DH_put_Rossmann_dom"/>
</dbReference>
<dbReference type="Proteomes" id="UP000265419">
    <property type="component" value="Unassembled WGS sequence"/>
</dbReference>
<dbReference type="AlphaFoldDB" id="A0A399J6C4"/>
<evidence type="ECO:0000259" key="1">
    <source>
        <dbReference type="Pfam" id="PF10727"/>
    </source>
</evidence>
<dbReference type="EMBL" id="QQXK01000042">
    <property type="protein sequence ID" value="RII40991.1"/>
    <property type="molecule type" value="Genomic_DNA"/>
</dbReference>
<organism evidence="3 4">
    <name type="scientific">Galactobacter valiniphilus</name>
    <dbReference type="NCBI Taxonomy" id="2676122"/>
    <lineage>
        <taxon>Bacteria</taxon>
        <taxon>Bacillati</taxon>
        <taxon>Actinomycetota</taxon>
        <taxon>Actinomycetes</taxon>
        <taxon>Micrococcales</taxon>
        <taxon>Micrococcaceae</taxon>
        <taxon>Galactobacter</taxon>
    </lineage>
</organism>
<gene>
    <name evidence="3" type="ORF">DWB68_15035</name>
</gene>
<keyword evidence="4" id="KW-1185">Reference proteome</keyword>
<protein>
    <submittedName>
        <fullName evidence="3">DUF2520 domain-containing protein</fullName>
    </submittedName>
</protein>
<evidence type="ECO:0000259" key="2">
    <source>
        <dbReference type="Pfam" id="PF10728"/>
    </source>
</evidence>
<feature type="domain" description="DUF2520" evidence="2">
    <location>
        <begin position="141"/>
        <end position="227"/>
    </location>
</feature>
<reference evidence="3 4" key="1">
    <citation type="submission" date="2018-07" db="EMBL/GenBank/DDBJ databases">
        <title>Arthrobacter sp. nov., isolated from raw cow's milk with high bacterial count.</title>
        <authorList>
            <person name="Hahne J."/>
            <person name="Isele D."/>
            <person name="Lipski A."/>
        </authorList>
    </citation>
    <scope>NUCLEOTIDE SEQUENCE [LARGE SCALE GENOMIC DNA]</scope>
    <source>
        <strain evidence="3 4">JZ R-35</strain>
    </source>
</reference>
<evidence type="ECO:0000313" key="3">
    <source>
        <dbReference type="EMBL" id="RII40991.1"/>
    </source>
</evidence>
<dbReference type="Gene3D" id="3.40.50.720">
    <property type="entry name" value="NAD(P)-binding Rossmann-like Domain"/>
    <property type="match status" value="1"/>
</dbReference>